<reference evidence="2 3" key="1">
    <citation type="submission" date="2016-10" db="EMBL/GenBank/DDBJ databases">
        <authorList>
            <person name="de Groot N.N."/>
        </authorList>
    </citation>
    <scope>NUCLEOTIDE SEQUENCE [LARGE SCALE GENOMIC DNA]</scope>
    <source>
        <strain evidence="2 3">DSM 44993</strain>
    </source>
</reference>
<gene>
    <name evidence="2" type="ORF">SAMN04489732_109241</name>
</gene>
<feature type="domain" description="Xylose isomerase-like TIM barrel" evidence="1">
    <location>
        <begin position="22"/>
        <end position="266"/>
    </location>
</feature>
<proteinExistence type="predicted"/>
<dbReference type="GO" id="GO:0016853">
    <property type="term" value="F:isomerase activity"/>
    <property type="evidence" value="ECO:0007669"/>
    <property type="project" value="UniProtKB-KW"/>
</dbReference>
<dbReference type="RefSeq" id="WP_177231481.1">
    <property type="nucleotide sequence ID" value="NZ_FOEF01000009.1"/>
</dbReference>
<dbReference type="AlphaFoldDB" id="A0A1H8XXJ5"/>
<dbReference type="SUPFAM" id="SSF51658">
    <property type="entry name" value="Xylose isomerase-like"/>
    <property type="match status" value="1"/>
</dbReference>
<dbReference type="PANTHER" id="PTHR12110:SF53">
    <property type="entry name" value="BLR5974 PROTEIN"/>
    <property type="match status" value="1"/>
</dbReference>
<dbReference type="InterPro" id="IPR013022">
    <property type="entry name" value="Xyl_isomerase-like_TIM-brl"/>
</dbReference>
<evidence type="ECO:0000313" key="3">
    <source>
        <dbReference type="Proteomes" id="UP000198582"/>
    </source>
</evidence>
<dbReference type="InterPro" id="IPR050312">
    <property type="entry name" value="IolE/XylAMocC-like"/>
</dbReference>
<evidence type="ECO:0000259" key="1">
    <source>
        <dbReference type="Pfam" id="PF01261"/>
    </source>
</evidence>
<protein>
    <submittedName>
        <fullName evidence="2">Sugar phosphate isomerase/epimerase</fullName>
    </submittedName>
</protein>
<dbReference type="STRING" id="394193.SAMN04489732_109241"/>
<sequence>MRFGASIWPWKWDEPYDSAIRRIGRAGFRATELIAWDEVSFTEYYTDRTVRELRQVLDDEGMVLSQFVVKTPELASPDADRRQAATDLFKRGVEKTVALGSPIINTVVHYPFALEHPALMDRPHMQTFSRAVPSDLDWKRNWADYVAALRTCAQAAEDGGIKYSLEPHPFRYGANTEGLLRLIEAVDSPALGINLDPSHLFPVGDLPHIAVYRLAPHVLHCHFSDNDGETNVHWRPGMGKINWTHLLQALKDTGFDGVVSLEFEDIPGVSRGTRDDHGAYHGNVEATPGFEDEYRIALAHLTEAAREVGLTVE</sequence>
<dbReference type="Pfam" id="PF01261">
    <property type="entry name" value="AP_endonuc_2"/>
    <property type="match status" value="1"/>
</dbReference>
<dbReference type="EMBL" id="FOEF01000009">
    <property type="protein sequence ID" value="SEP44482.1"/>
    <property type="molecule type" value="Genomic_DNA"/>
</dbReference>
<keyword evidence="3" id="KW-1185">Reference proteome</keyword>
<dbReference type="InterPro" id="IPR036237">
    <property type="entry name" value="Xyl_isomerase-like_sf"/>
</dbReference>
<dbReference type="Proteomes" id="UP000198582">
    <property type="component" value="Unassembled WGS sequence"/>
</dbReference>
<name>A0A1H8XXJ5_9PSEU</name>
<accession>A0A1H8XXJ5</accession>
<dbReference type="PANTHER" id="PTHR12110">
    <property type="entry name" value="HYDROXYPYRUVATE ISOMERASE"/>
    <property type="match status" value="1"/>
</dbReference>
<dbReference type="Gene3D" id="3.20.20.150">
    <property type="entry name" value="Divalent-metal-dependent TIM barrel enzymes"/>
    <property type="match status" value="1"/>
</dbReference>
<keyword evidence="2" id="KW-0413">Isomerase</keyword>
<organism evidence="2 3">
    <name type="scientific">Amycolatopsis saalfeldensis</name>
    <dbReference type="NCBI Taxonomy" id="394193"/>
    <lineage>
        <taxon>Bacteria</taxon>
        <taxon>Bacillati</taxon>
        <taxon>Actinomycetota</taxon>
        <taxon>Actinomycetes</taxon>
        <taxon>Pseudonocardiales</taxon>
        <taxon>Pseudonocardiaceae</taxon>
        <taxon>Amycolatopsis</taxon>
    </lineage>
</organism>
<evidence type="ECO:0000313" key="2">
    <source>
        <dbReference type="EMBL" id="SEP44482.1"/>
    </source>
</evidence>